<gene>
    <name evidence="5" type="ORF">IEE83_07440</name>
</gene>
<proteinExistence type="predicted"/>
<feature type="region of interest" description="Disordered" evidence="3">
    <location>
        <begin position="590"/>
        <end position="621"/>
    </location>
</feature>
<accession>A0ABR9W8B3</accession>
<dbReference type="RefSeq" id="WP_194119971.1">
    <property type="nucleotide sequence ID" value="NZ_JACYGY010000001.1"/>
</dbReference>
<dbReference type="PANTHER" id="PTHR11908">
    <property type="entry name" value="XANTHINE DEHYDROGENASE"/>
    <property type="match status" value="1"/>
</dbReference>
<dbReference type="Pfam" id="PF20256">
    <property type="entry name" value="MoCoBD_2"/>
    <property type="match status" value="1"/>
</dbReference>
<evidence type="ECO:0000256" key="3">
    <source>
        <dbReference type="SAM" id="MobiDB-lite"/>
    </source>
</evidence>
<evidence type="ECO:0000256" key="1">
    <source>
        <dbReference type="ARBA" id="ARBA00022505"/>
    </source>
</evidence>
<feature type="domain" description="Aldehyde oxidase/xanthine dehydrogenase a/b hammerhead" evidence="4">
    <location>
        <begin position="21"/>
        <end position="135"/>
    </location>
</feature>
<dbReference type="InterPro" id="IPR046867">
    <property type="entry name" value="AldOxase/xan_DH_MoCoBD2"/>
</dbReference>
<dbReference type="PANTHER" id="PTHR11908:SF132">
    <property type="entry name" value="ALDEHYDE OXIDASE 1-RELATED"/>
    <property type="match status" value="1"/>
</dbReference>
<dbReference type="Pfam" id="PF01315">
    <property type="entry name" value="Ald_Xan_dh_C"/>
    <property type="match status" value="1"/>
</dbReference>
<dbReference type="SMART" id="SM01008">
    <property type="entry name" value="Ald_Xan_dh_C"/>
    <property type="match status" value="1"/>
</dbReference>
<dbReference type="InterPro" id="IPR016208">
    <property type="entry name" value="Ald_Oxase/xanthine_DH-like"/>
</dbReference>
<dbReference type="InterPro" id="IPR037165">
    <property type="entry name" value="AldOxase/xan_DH_Mopterin-bd_sf"/>
</dbReference>
<evidence type="ECO:0000313" key="6">
    <source>
        <dbReference type="Proteomes" id="UP000634134"/>
    </source>
</evidence>
<dbReference type="Pfam" id="PF02738">
    <property type="entry name" value="MoCoBD_1"/>
    <property type="match status" value="1"/>
</dbReference>
<keyword evidence="6" id="KW-1185">Reference proteome</keyword>
<dbReference type="Proteomes" id="UP000634134">
    <property type="component" value="Unassembled WGS sequence"/>
</dbReference>
<evidence type="ECO:0000313" key="5">
    <source>
        <dbReference type="EMBL" id="MBE9461712.1"/>
    </source>
</evidence>
<dbReference type="Gene3D" id="3.30.365.10">
    <property type="entry name" value="Aldehyde oxidase/xanthine dehydrogenase, molybdopterin binding domain"/>
    <property type="match status" value="4"/>
</dbReference>
<reference evidence="6" key="1">
    <citation type="submission" date="2023-07" db="EMBL/GenBank/DDBJ databases">
        <title>Dyadobacter sp. nov 'subterranea' isolated from contaminted grondwater.</title>
        <authorList>
            <person name="Szabo I."/>
            <person name="Al-Omari J."/>
            <person name="Szerdahelyi S.G."/>
            <person name="Rado J."/>
        </authorList>
    </citation>
    <scope>NUCLEOTIDE SEQUENCE [LARGE SCALE GENOMIC DNA]</scope>
    <source>
        <strain evidence="6">UP-52</strain>
    </source>
</reference>
<feature type="compositionally biased region" description="Polar residues" evidence="3">
    <location>
        <begin position="590"/>
        <end position="599"/>
    </location>
</feature>
<evidence type="ECO:0000259" key="4">
    <source>
        <dbReference type="SMART" id="SM01008"/>
    </source>
</evidence>
<comment type="caution">
    <text evidence="5">The sequence shown here is derived from an EMBL/GenBank/DDBJ whole genome shotgun (WGS) entry which is preliminary data.</text>
</comment>
<dbReference type="Gene3D" id="3.90.1170.50">
    <property type="entry name" value="Aldehyde oxidase/xanthine dehydrogenase, a/b hammerhead"/>
    <property type="match status" value="1"/>
</dbReference>
<dbReference type="InterPro" id="IPR036856">
    <property type="entry name" value="Ald_Oxase/Xan_DH_a/b_sf"/>
</dbReference>
<dbReference type="SUPFAM" id="SSF56003">
    <property type="entry name" value="Molybdenum cofactor-binding domain"/>
    <property type="match status" value="1"/>
</dbReference>
<dbReference type="EMBL" id="JACYGY010000001">
    <property type="protein sequence ID" value="MBE9461712.1"/>
    <property type="molecule type" value="Genomic_DNA"/>
</dbReference>
<keyword evidence="1" id="KW-0500">Molybdenum</keyword>
<organism evidence="5 6">
    <name type="scientific">Dyadobacter subterraneus</name>
    <dbReference type="NCBI Taxonomy" id="2773304"/>
    <lineage>
        <taxon>Bacteria</taxon>
        <taxon>Pseudomonadati</taxon>
        <taxon>Bacteroidota</taxon>
        <taxon>Cytophagia</taxon>
        <taxon>Cytophagales</taxon>
        <taxon>Spirosomataceae</taxon>
        <taxon>Dyadobacter</taxon>
    </lineage>
</organism>
<keyword evidence="2" id="KW-0560">Oxidoreductase</keyword>
<sequence>MSAPLLVGQGVDRVDGRLKVTGGAKYAAEFNIENLAYGVTVQSTITKGHISKIDTTIAKKSPGVIDILTYRNAMQLHFPASSDPGQGKFAEKDLLPLQSDRIFYDGQHIAVVIAETFEQAEHAASLLQITYDKQDAIFDLKENIGKSYKPAKGLGGSEVQLKRGDAEKALQTAAVKIDETYTTPVYHHNAMEPHATIAQWNGDELMIYDATQSVAGSHSLMSQLIGVPKEKIRVVSYYIGGGFGSKGFSWPGTVMAVMSAKLVNRPVKLVLSRQQVFTTGGRRSQTIQNVALGADASGKISAIKHASTVETSFVDEFVEPAGVATAMLYASENLDVSHNLVRLNKGTPCPMRAPGEATGTFGLEVAMDELAYKLKMDPVKLRLVNYTETEPQKDKPFSSKNLKECYEKGAQAIGWGERSYEPRTMKDGKYLVGYGMATATYPANRGKSSAKAILFSDGHAEIECATQDIGTGTYTVMTQLAADTLNLPIDKVKVKLGDSKFPQGANSGGSQVTASVGPAIRAAAIGAIQKVAKLVVNDKNSPLYKMDPENLVLKDGLLVSNGNGKKGESLFDILKRNNLSQIEGQASVNVSTRGQQQEANPAAGSAEEAVQKESANNEAIKSDEAVDRKSYAFHSFGAHFVKVRVDPELGKVYIDKIVGVMDIGKVMNLKLAKNQIMGGQIFGIGMALMEGTEYDPVRGRVVTRDLANYLVPVHADMPDFEVIFLDKPDLLISPIGARGIGEIGITGITAAIVNAVYHATGIRVRDLPIRPDKLIMV</sequence>
<dbReference type="InterPro" id="IPR000674">
    <property type="entry name" value="Ald_Oxase/Xan_DH_a/b"/>
</dbReference>
<protein>
    <submittedName>
        <fullName evidence="5">Xanthine dehydrogenase family protein molybdopterin-binding subunit</fullName>
    </submittedName>
</protein>
<name>A0ABR9W8B3_9BACT</name>
<dbReference type="SUPFAM" id="SSF54665">
    <property type="entry name" value="CO dehydrogenase molybdoprotein N-domain-like"/>
    <property type="match status" value="1"/>
</dbReference>
<dbReference type="InterPro" id="IPR008274">
    <property type="entry name" value="AldOxase/xan_DH_MoCoBD1"/>
</dbReference>
<evidence type="ECO:0000256" key="2">
    <source>
        <dbReference type="ARBA" id="ARBA00023002"/>
    </source>
</evidence>